<dbReference type="AlphaFoldDB" id="A0A820EQG8"/>
<name>A0A820EQG8_9BILA</name>
<evidence type="ECO:0000313" key="1">
    <source>
        <dbReference type="EMBL" id="CAF4252413.1"/>
    </source>
</evidence>
<proteinExistence type="predicted"/>
<gene>
    <name evidence="1" type="ORF">JBS370_LOCUS38767</name>
</gene>
<comment type="caution">
    <text evidence="1">The sequence shown here is derived from an EMBL/GenBank/DDBJ whole genome shotgun (WGS) entry which is preliminary data.</text>
</comment>
<accession>A0A820EQG8</accession>
<reference evidence="1" key="1">
    <citation type="submission" date="2021-02" db="EMBL/GenBank/DDBJ databases">
        <authorList>
            <person name="Nowell W R."/>
        </authorList>
    </citation>
    <scope>NUCLEOTIDE SEQUENCE</scope>
</reference>
<evidence type="ECO:0000313" key="2">
    <source>
        <dbReference type="Proteomes" id="UP000663836"/>
    </source>
</evidence>
<organism evidence="1 2">
    <name type="scientific">Rotaria sordida</name>
    <dbReference type="NCBI Taxonomy" id="392033"/>
    <lineage>
        <taxon>Eukaryota</taxon>
        <taxon>Metazoa</taxon>
        <taxon>Spiralia</taxon>
        <taxon>Gnathifera</taxon>
        <taxon>Rotifera</taxon>
        <taxon>Eurotatoria</taxon>
        <taxon>Bdelloidea</taxon>
        <taxon>Philodinida</taxon>
        <taxon>Philodinidae</taxon>
        <taxon>Rotaria</taxon>
    </lineage>
</organism>
<feature type="non-terminal residue" evidence="1">
    <location>
        <position position="1"/>
    </location>
</feature>
<dbReference type="EMBL" id="CAJOBD010022728">
    <property type="protein sequence ID" value="CAF4252413.1"/>
    <property type="molecule type" value="Genomic_DNA"/>
</dbReference>
<protein>
    <submittedName>
        <fullName evidence="1">Uncharacterized protein</fullName>
    </submittedName>
</protein>
<dbReference type="Proteomes" id="UP000663836">
    <property type="component" value="Unassembled WGS sequence"/>
</dbReference>
<sequence length="77" mass="8702">MATSTNIINIERSIPTSINNNTYYPTINWKQLRGKKHENSLDEAKTFVSTTLSRKPLLYQTTKTSNLNTSSPISLLT</sequence>